<feature type="transmembrane region" description="Helical" evidence="1">
    <location>
        <begin position="120"/>
        <end position="138"/>
    </location>
</feature>
<name>A0A494X564_9BURK</name>
<dbReference type="EMBL" id="RBZV01000024">
    <property type="protein sequence ID" value="RKP43304.1"/>
    <property type="molecule type" value="Genomic_DNA"/>
</dbReference>
<comment type="caution">
    <text evidence="2">The sequence shown here is derived from an EMBL/GenBank/DDBJ whole genome shotgun (WGS) entry which is preliminary data.</text>
</comment>
<feature type="transmembrane region" description="Helical" evidence="1">
    <location>
        <begin position="31"/>
        <end position="51"/>
    </location>
</feature>
<protein>
    <submittedName>
        <fullName evidence="2">C-type cytochrome biogenesis protein CcsB</fullName>
    </submittedName>
</protein>
<accession>A0A494X564</accession>
<keyword evidence="1" id="KW-1133">Transmembrane helix</keyword>
<keyword evidence="3" id="KW-1185">Reference proteome</keyword>
<keyword evidence="1" id="KW-0472">Membrane</keyword>
<dbReference type="Proteomes" id="UP000280434">
    <property type="component" value="Unassembled WGS sequence"/>
</dbReference>
<gene>
    <name evidence="2" type="ORF">D7S89_26570</name>
</gene>
<evidence type="ECO:0000313" key="3">
    <source>
        <dbReference type="Proteomes" id="UP000280434"/>
    </source>
</evidence>
<proteinExistence type="predicted"/>
<evidence type="ECO:0000256" key="1">
    <source>
        <dbReference type="SAM" id="Phobius"/>
    </source>
</evidence>
<keyword evidence="1" id="KW-0812">Transmembrane</keyword>
<sequence length="147" mass="16326">MDLTNVSRPSANLDRAAALFDERPFLRRLGAFDWLFALALVAGAGFALARYHAYMNYYDKAVLLGTVPALVALGWRWKPSRLLMAGIAVFALLSIDIYHGELPRADTAFLLKYFLSSQSAILWMSALFVLATLFYWIGMLSRSPSGG</sequence>
<organism evidence="2 3">
    <name type="scientific">Trinickia fusca</name>
    <dbReference type="NCBI Taxonomy" id="2419777"/>
    <lineage>
        <taxon>Bacteria</taxon>
        <taxon>Pseudomonadati</taxon>
        <taxon>Pseudomonadota</taxon>
        <taxon>Betaproteobacteria</taxon>
        <taxon>Burkholderiales</taxon>
        <taxon>Burkholderiaceae</taxon>
        <taxon>Trinickia</taxon>
    </lineage>
</organism>
<feature type="non-terminal residue" evidence="2">
    <location>
        <position position="147"/>
    </location>
</feature>
<reference evidence="2 3" key="1">
    <citation type="submission" date="2018-10" db="EMBL/GenBank/DDBJ databases">
        <title>Paraburkholderia sp. 7MK8-2, isolated from soil.</title>
        <authorList>
            <person name="Gao Z.-H."/>
            <person name="Qiu L.-H."/>
        </authorList>
    </citation>
    <scope>NUCLEOTIDE SEQUENCE [LARGE SCALE GENOMIC DNA]</scope>
    <source>
        <strain evidence="2 3">7MK8-2</strain>
    </source>
</reference>
<dbReference type="AlphaFoldDB" id="A0A494X564"/>
<feature type="transmembrane region" description="Helical" evidence="1">
    <location>
        <begin position="82"/>
        <end position="100"/>
    </location>
</feature>
<evidence type="ECO:0000313" key="2">
    <source>
        <dbReference type="EMBL" id="RKP43304.1"/>
    </source>
</evidence>